<dbReference type="Proteomes" id="UP000789525">
    <property type="component" value="Unassembled WGS sequence"/>
</dbReference>
<keyword evidence="2" id="KW-1185">Reference proteome</keyword>
<evidence type="ECO:0000313" key="2">
    <source>
        <dbReference type="Proteomes" id="UP000789525"/>
    </source>
</evidence>
<gene>
    <name evidence="1" type="ORF">ACOLOM_LOCUS7043</name>
</gene>
<accession>A0ACA9MSV5</accession>
<reference evidence="1" key="1">
    <citation type="submission" date="2021-06" db="EMBL/GenBank/DDBJ databases">
        <authorList>
            <person name="Kallberg Y."/>
            <person name="Tangrot J."/>
            <person name="Rosling A."/>
        </authorList>
    </citation>
    <scope>NUCLEOTIDE SEQUENCE</scope>
    <source>
        <strain evidence="1">CL356</strain>
    </source>
</reference>
<sequence>MIEAESRGSGRRWKGIWHRDGGGTREENEMTQNRTCKKLNRIGGTVQGHHDDSTGRRNLTVHRAQCVVSRCRVGDGRPIDHFDNTRRQRKKSYILYDLEICSFEIQKEVDNIAGEGASPSNYRRTVLGVGVPGARRE</sequence>
<evidence type="ECO:0000313" key="1">
    <source>
        <dbReference type="EMBL" id="CAG8611920.1"/>
    </source>
</evidence>
<proteinExistence type="predicted"/>
<protein>
    <submittedName>
        <fullName evidence="1">7671_t:CDS:1</fullName>
    </submittedName>
</protein>
<organism evidence="1 2">
    <name type="scientific">Acaulospora colombiana</name>
    <dbReference type="NCBI Taxonomy" id="27376"/>
    <lineage>
        <taxon>Eukaryota</taxon>
        <taxon>Fungi</taxon>
        <taxon>Fungi incertae sedis</taxon>
        <taxon>Mucoromycota</taxon>
        <taxon>Glomeromycotina</taxon>
        <taxon>Glomeromycetes</taxon>
        <taxon>Diversisporales</taxon>
        <taxon>Acaulosporaceae</taxon>
        <taxon>Acaulospora</taxon>
    </lineage>
</organism>
<name>A0ACA9MSV5_9GLOM</name>
<dbReference type="EMBL" id="CAJVPT010015470">
    <property type="protein sequence ID" value="CAG8611920.1"/>
    <property type="molecule type" value="Genomic_DNA"/>
</dbReference>
<comment type="caution">
    <text evidence="1">The sequence shown here is derived from an EMBL/GenBank/DDBJ whole genome shotgun (WGS) entry which is preliminary data.</text>
</comment>